<accession>A0A8H9LRA0</accession>
<evidence type="ECO:0000256" key="1">
    <source>
        <dbReference type="SAM" id="Phobius"/>
    </source>
</evidence>
<dbReference type="GeneID" id="97490566"/>
<keyword evidence="1" id="KW-0472">Membrane</keyword>
<organism evidence="2 3">
    <name type="scientific">Kitasatospora aureofaciens</name>
    <name type="common">Streptomyces aureofaciens</name>
    <dbReference type="NCBI Taxonomy" id="1894"/>
    <lineage>
        <taxon>Bacteria</taxon>
        <taxon>Bacillati</taxon>
        <taxon>Actinomycetota</taxon>
        <taxon>Actinomycetes</taxon>
        <taxon>Kitasatosporales</taxon>
        <taxon>Streptomycetaceae</taxon>
        <taxon>Kitasatospora</taxon>
    </lineage>
</organism>
<reference evidence="2" key="1">
    <citation type="journal article" date="2014" name="Int. J. Syst. Evol. Microbiol.">
        <title>Complete genome sequence of Corynebacterium casei LMG S-19264T (=DSM 44701T), isolated from a smear-ripened cheese.</title>
        <authorList>
            <consortium name="US DOE Joint Genome Institute (JGI-PGF)"/>
            <person name="Walter F."/>
            <person name="Albersmeier A."/>
            <person name="Kalinowski J."/>
            <person name="Ruckert C."/>
        </authorList>
    </citation>
    <scope>NUCLEOTIDE SEQUENCE</scope>
    <source>
        <strain evidence="2">JCM 4434</strain>
    </source>
</reference>
<proteinExistence type="predicted"/>
<sequence>MARRVLIAEVLIVGTITLAMLVREIPGMRRELRMWRMVGLRRH</sequence>
<comment type="caution">
    <text evidence="2">The sequence shown here is derived from an EMBL/GenBank/DDBJ whole genome shotgun (WGS) entry which is preliminary data.</text>
</comment>
<gene>
    <name evidence="2" type="ORF">GCM10010502_45670</name>
</gene>
<name>A0A8H9LRA0_KITAU</name>
<evidence type="ECO:0000313" key="2">
    <source>
        <dbReference type="EMBL" id="GGU87979.1"/>
    </source>
</evidence>
<feature type="transmembrane region" description="Helical" evidence="1">
    <location>
        <begin position="6"/>
        <end position="26"/>
    </location>
</feature>
<reference evidence="2" key="2">
    <citation type="submission" date="2020-09" db="EMBL/GenBank/DDBJ databases">
        <authorList>
            <person name="Sun Q."/>
            <person name="Ohkuma M."/>
        </authorList>
    </citation>
    <scope>NUCLEOTIDE SEQUENCE</scope>
    <source>
        <strain evidence="2">JCM 4434</strain>
    </source>
</reference>
<keyword evidence="1" id="KW-0812">Transmembrane</keyword>
<protein>
    <submittedName>
        <fullName evidence="2">Uncharacterized protein</fullName>
    </submittedName>
</protein>
<dbReference type="EMBL" id="BMUB01000011">
    <property type="protein sequence ID" value="GGU87979.1"/>
    <property type="molecule type" value="Genomic_DNA"/>
</dbReference>
<keyword evidence="1" id="KW-1133">Transmembrane helix</keyword>
<dbReference type="Proteomes" id="UP000610124">
    <property type="component" value="Unassembled WGS sequence"/>
</dbReference>
<dbReference type="RefSeq" id="WP_267885505.1">
    <property type="nucleotide sequence ID" value="NZ_BMUB01000011.1"/>
</dbReference>
<evidence type="ECO:0000313" key="3">
    <source>
        <dbReference type="Proteomes" id="UP000610124"/>
    </source>
</evidence>
<dbReference type="AlphaFoldDB" id="A0A8H9LRA0"/>